<dbReference type="GO" id="GO:0004830">
    <property type="term" value="F:tryptophan-tRNA ligase activity"/>
    <property type="evidence" value="ECO:0007669"/>
    <property type="project" value="UniProtKB-UniRule"/>
</dbReference>
<proteinExistence type="inferred from homology"/>
<dbReference type="GO" id="GO:0005829">
    <property type="term" value="C:cytosol"/>
    <property type="evidence" value="ECO:0007669"/>
    <property type="project" value="TreeGrafter"/>
</dbReference>
<protein>
    <recommendedName>
        <fullName evidence="8">Tryptophan--tRNA ligase</fullName>
        <ecNumber evidence="8">6.1.1.2</ecNumber>
    </recommendedName>
    <alternativeName>
        <fullName evidence="8">Tryptophanyl-tRNA synthetase</fullName>
        <shortName evidence="8">TrpRS</shortName>
    </alternativeName>
</protein>
<dbReference type="InterPro" id="IPR002305">
    <property type="entry name" value="aa-tRNA-synth_Ic"/>
</dbReference>
<evidence type="ECO:0000256" key="8">
    <source>
        <dbReference type="HAMAP-Rule" id="MF_00140"/>
    </source>
</evidence>
<evidence type="ECO:0000256" key="3">
    <source>
        <dbReference type="ARBA" id="ARBA00022741"/>
    </source>
</evidence>
<comment type="catalytic activity">
    <reaction evidence="7 8">
        <text>tRNA(Trp) + L-tryptophan + ATP = L-tryptophyl-tRNA(Trp) + AMP + diphosphate + H(+)</text>
        <dbReference type="Rhea" id="RHEA:24080"/>
        <dbReference type="Rhea" id="RHEA-COMP:9671"/>
        <dbReference type="Rhea" id="RHEA-COMP:9705"/>
        <dbReference type="ChEBI" id="CHEBI:15378"/>
        <dbReference type="ChEBI" id="CHEBI:30616"/>
        <dbReference type="ChEBI" id="CHEBI:33019"/>
        <dbReference type="ChEBI" id="CHEBI:57912"/>
        <dbReference type="ChEBI" id="CHEBI:78442"/>
        <dbReference type="ChEBI" id="CHEBI:78535"/>
        <dbReference type="ChEBI" id="CHEBI:456215"/>
        <dbReference type="EC" id="6.1.1.2"/>
    </reaction>
</comment>
<evidence type="ECO:0000313" key="10">
    <source>
        <dbReference type="EMBL" id="PIT94094.1"/>
    </source>
</evidence>
<dbReference type="PRINTS" id="PR01039">
    <property type="entry name" value="TRNASYNTHTRP"/>
</dbReference>
<feature type="binding site" evidence="8">
    <location>
        <position position="185"/>
    </location>
    <ligand>
        <name>ATP</name>
        <dbReference type="ChEBI" id="CHEBI:30616"/>
    </ligand>
</feature>
<dbReference type="PANTHER" id="PTHR43766">
    <property type="entry name" value="TRYPTOPHAN--TRNA LIGASE, MITOCHONDRIAL"/>
    <property type="match status" value="1"/>
</dbReference>
<comment type="caution">
    <text evidence="10">The sequence shown here is derived from an EMBL/GenBank/DDBJ whole genome shotgun (WGS) entry which is preliminary data.</text>
</comment>
<dbReference type="InterPro" id="IPR050203">
    <property type="entry name" value="Trp-tRNA_synthetase"/>
</dbReference>
<dbReference type="NCBIfam" id="TIGR00233">
    <property type="entry name" value="trpS"/>
    <property type="match status" value="1"/>
</dbReference>
<dbReference type="PROSITE" id="PS00178">
    <property type="entry name" value="AA_TRNA_LIGASE_I"/>
    <property type="match status" value="1"/>
</dbReference>
<comment type="subcellular location">
    <subcellularLocation>
        <location evidence="8">Cytoplasm</location>
    </subcellularLocation>
</comment>
<keyword evidence="5 8" id="KW-0648">Protein biosynthesis</keyword>
<sequence>MNKVIFSGVQPSGNLHLGNYLGALKNWVALQNEYQCVFCVVDYHAITVKQEPKILREKILEIAKLYLAAGINPETAVIFQQSRVSAHTELAWILNTITKIAELERMTQFKDKAREHKENINLGLFDYPVLMAADILLYDTDLVPVGDDQTQHVELTRVLARRFNQQFAEVFKIPEPYIQKQGARIMGLDNPAKKMSKSAGSELNYIALLDKPETARKKIMKAVTDSGSDIKFDPKNKPAISNLLIIYSLLAEASVKELEARYNGRGPAYASATAGKYGEFKRDLAEVAAKFLEDFQQKYNSFDDKFIEDVLEKGKIRAEAIAEETLKKVKKAVGLA</sequence>
<evidence type="ECO:0000256" key="2">
    <source>
        <dbReference type="ARBA" id="ARBA00022598"/>
    </source>
</evidence>
<evidence type="ECO:0000256" key="5">
    <source>
        <dbReference type="ARBA" id="ARBA00022917"/>
    </source>
</evidence>
<organism evidence="10 11">
    <name type="scientific">Candidatus Falkowbacteria bacterium CG10_big_fil_rev_8_21_14_0_10_43_11</name>
    <dbReference type="NCBI Taxonomy" id="1974568"/>
    <lineage>
        <taxon>Bacteria</taxon>
        <taxon>Candidatus Falkowiibacteriota</taxon>
    </lineage>
</organism>
<feature type="binding site" evidence="8">
    <location>
        <begin position="194"/>
        <end position="198"/>
    </location>
    <ligand>
        <name>ATP</name>
        <dbReference type="ChEBI" id="CHEBI:30616"/>
    </ligand>
</feature>
<keyword evidence="8" id="KW-0963">Cytoplasm</keyword>
<dbReference type="InterPro" id="IPR001412">
    <property type="entry name" value="aa-tRNA-synth_I_CS"/>
</dbReference>
<evidence type="ECO:0000256" key="7">
    <source>
        <dbReference type="ARBA" id="ARBA00049929"/>
    </source>
</evidence>
<dbReference type="Gene3D" id="3.40.50.620">
    <property type="entry name" value="HUPs"/>
    <property type="match status" value="1"/>
</dbReference>
<dbReference type="GO" id="GO:0006436">
    <property type="term" value="P:tryptophanyl-tRNA aminoacylation"/>
    <property type="evidence" value="ECO:0007669"/>
    <property type="project" value="UniProtKB-UniRule"/>
</dbReference>
<dbReference type="FunFam" id="1.10.240.10:FF:000002">
    <property type="entry name" value="Tryptophan--tRNA ligase"/>
    <property type="match status" value="1"/>
</dbReference>
<gene>
    <name evidence="8 10" type="primary">trpS</name>
    <name evidence="10" type="ORF">COU00_00760</name>
</gene>
<dbReference type="GO" id="GO:0005524">
    <property type="term" value="F:ATP binding"/>
    <property type="evidence" value="ECO:0007669"/>
    <property type="project" value="UniProtKB-UniRule"/>
</dbReference>
<feature type="binding site" evidence="8">
    <location>
        <position position="134"/>
    </location>
    <ligand>
        <name>L-tryptophan</name>
        <dbReference type="ChEBI" id="CHEBI:57912"/>
    </ligand>
</feature>
<comment type="subunit">
    <text evidence="8">Homodimer.</text>
</comment>
<dbReference type="Pfam" id="PF00579">
    <property type="entry name" value="tRNA-synt_1b"/>
    <property type="match status" value="1"/>
</dbReference>
<dbReference type="InterPro" id="IPR002306">
    <property type="entry name" value="Trp-tRNA-ligase"/>
</dbReference>
<dbReference type="InterPro" id="IPR014729">
    <property type="entry name" value="Rossmann-like_a/b/a_fold"/>
</dbReference>
<dbReference type="AlphaFoldDB" id="A0A2M6WMY1"/>
<reference evidence="11" key="1">
    <citation type="submission" date="2017-09" db="EMBL/GenBank/DDBJ databases">
        <title>Depth-based differentiation of microbial function through sediment-hosted aquifers and enrichment of novel symbionts in the deep terrestrial subsurface.</title>
        <authorList>
            <person name="Probst A.J."/>
            <person name="Ladd B."/>
            <person name="Jarett J.K."/>
            <person name="Geller-Mcgrath D.E."/>
            <person name="Sieber C.M.K."/>
            <person name="Emerson J.B."/>
            <person name="Anantharaman K."/>
            <person name="Thomas B.C."/>
            <person name="Malmstrom R."/>
            <person name="Stieglmeier M."/>
            <person name="Klingl A."/>
            <person name="Woyke T."/>
            <person name="Ryan C.M."/>
            <person name="Banfield J.F."/>
        </authorList>
    </citation>
    <scope>NUCLEOTIDE SEQUENCE [LARGE SCALE GENOMIC DNA]</scope>
</reference>
<dbReference type="Proteomes" id="UP000229335">
    <property type="component" value="Unassembled WGS sequence"/>
</dbReference>
<evidence type="ECO:0000256" key="9">
    <source>
        <dbReference type="RuleBase" id="RU363036"/>
    </source>
</evidence>
<keyword evidence="4 8" id="KW-0067">ATP-binding</keyword>
<evidence type="ECO:0000256" key="6">
    <source>
        <dbReference type="ARBA" id="ARBA00023146"/>
    </source>
</evidence>
<feature type="binding site" evidence="8">
    <location>
        <begin position="18"/>
        <end position="19"/>
    </location>
    <ligand>
        <name>ATP</name>
        <dbReference type="ChEBI" id="CHEBI:30616"/>
    </ligand>
</feature>
<dbReference type="CDD" id="cd00806">
    <property type="entry name" value="TrpRS_core"/>
    <property type="match status" value="1"/>
</dbReference>
<dbReference type="InterPro" id="IPR024109">
    <property type="entry name" value="Trp-tRNA-ligase_bac-type"/>
</dbReference>
<dbReference type="EMBL" id="PFAS01000008">
    <property type="protein sequence ID" value="PIT94094.1"/>
    <property type="molecule type" value="Genomic_DNA"/>
</dbReference>
<name>A0A2M6WMY1_9BACT</name>
<dbReference type="SUPFAM" id="SSF52374">
    <property type="entry name" value="Nucleotidylyl transferase"/>
    <property type="match status" value="1"/>
</dbReference>
<comment type="function">
    <text evidence="8">Catalyzes the attachment of tryptophan to tRNA(Trp).</text>
</comment>
<keyword evidence="6 8" id="KW-0030">Aminoacyl-tRNA synthetase</keyword>
<feature type="short sequence motif" description="'KMSKS' region" evidence="8">
    <location>
        <begin position="194"/>
        <end position="198"/>
    </location>
</feature>
<dbReference type="Gene3D" id="1.10.240.10">
    <property type="entry name" value="Tyrosyl-Transfer RNA Synthetase"/>
    <property type="match status" value="1"/>
</dbReference>
<dbReference type="EC" id="6.1.1.2" evidence="8"/>
<evidence type="ECO:0000256" key="4">
    <source>
        <dbReference type="ARBA" id="ARBA00022840"/>
    </source>
</evidence>
<dbReference type="PANTHER" id="PTHR43766:SF1">
    <property type="entry name" value="TRYPTOPHAN--TRNA LIGASE, MITOCHONDRIAL"/>
    <property type="match status" value="1"/>
</dbReference>
<keyword evidence="3 8" id="KW-0547">Nucleotide-binding</keyword>
<dbReference type="HAMAP" id="MF_00140_B">
    <property type="entry name" value="Trp_tRNA_synth_B"/>
    <property type="match status" value="1"/>
</dbReference>
<evidence type="ECO:0000313" key="11">
    <source>
        <dbReference type="Proteomes" id="UP000229335"/>
    </source>
</evidence>
<feature type="binding site" evidence="8">
    <location>
        <begin position="146"/>
        <end position="148"/>
    </location>
    <ligand>
        <name>ATP</name>
        <dbReference type="ChEBI" id="CHEBI:30616"/>
    </ligand>
</feature>
<evidence type="ECO:0000256" key="1">
    <source>
        <dbReference type="ARBA" id="ARBA00005594"/>
    </source>
</evidence>
<feature type="binding site" evidence="8">
    <location>
        <begin position="10"/>
        <end position="12"/>
    </location>
    <ligand>
        <name>ATP</name>
        <dbReference type="ChEBI" id="CHEBI:30616"/>
    </ligand>
</feature>
<keyword evidence="2 8" id="KW-0436">Ligase</keyword>
<accession>A0A2M6WMY1</accession>
<feature type="short sequence motif" description="'HIGH' region" evidence="8">
    <location>
        <begin position="11"/>
        <end position="19"/>
    </location>
</feature>
<comment type="similarity">
    <text evidence="1 8 9">Belongs to the class-I aminoacyl-tRNA synthetase family.</text>
</comment>